<dbReference type="AlphaFoldDB" id="A0A7Y3W664"/>
<gene>
    <name evidence="1" type="ORF">HK107_14425</name>
</gene>
<dbReference type="Proteomes" id="UP000536835">
    <property type="component" value="Unassembled WGS sequence"/>
</dbReference>
<keyword evidence="2" id="KW-1185">Reference proteome</keyword>
<sequence>MTECTRFQFRLPKRDCFALEEAAKAHGIAPNQMAKKLVQLALSKDPLPPEKLADDLLVIRAGMEQLFRRSDRSGELDDAIEIVKTRLRQEASILRDGRIS</sequence>
<dbReference type="EMBL" id="JABFCX010000003">
    <property type="protein sequence ID" value="NNU17525.1"/>
    <property type="molecule type" value="Genomic_DNA"/>
</dbReference>
<organism evidence="1 2">
    <name type="scientific">Parvularcula mediterranea</name>
    <dbReference type="NCBI Taxonomy" id="2732508"/>
    <lineage>
        <taxon>Bacteria</taxon>
        <taxon>Pseudomonadati</taxon>
        <taxon>Pseudomonadota</taxon>
        <taxon>Alphaproteobacteria</taxon>
        <taxon>Parvularculales</taxon>
        <taxon>Parvularculaceae</taxon>
        <taxon>Parvularcula</taxon>
    </lineage>
</organism>
<evidence type="ECO:0000313" key="1">
    <source>
        <dbReference type="EMBL" id="NNU17525.1"/>
    </source>
</evidence>
<dbReference type="RefSeq" id="WP_173201026.1">
    <property type="nucleotide sequence ID" value="NZ_JABFCX010000003.1"/>
</dbReference>
<evidence type="ECO:0000313" key="2">
    <source>
        <dbReference type="Proteomes" id="UP000536835"/>
    </source>
</evidence>
<comment type="caution">
    <text evidence="1">The sequence shown here is derived from an EMBL/GenBank/DDBJ whole genome shotgun (WGS) entry which is preliminary data.</text>
</comment>
<name>A0A7Y3W664_9PROT</name>
<protein>
    <submittedName>
        <fullName evidence="1">Uncharacterized protein</fullName>
    </submittedName>
</protein>
<accession>A0A7Y3W664</accession>
<proteinExistence type="predicted"/>
<reference evidence="1 2" key="1">
    <citation type="submission" date="2020-05" db="EMBL/GenBank/DDBJ databases">
        <title>Parvularcula mediterraneae sp. nov., isolated from polypropylene straw from shallow seawater of the seashore of Laganas in Zakynthos island, Greece.</title>
        <authorList>
            <person name="Szabo I."/>
            <person name="Al-Omari J."/>
            <person name="Rado J."/>
            <person name="Szerdahelyi G.S."/>
        </authorList>
    </citation>
    <scope>NUCLEOTIDE SEQUENCE [LARGE SCALE GENOMIC DNA]</scope>
    <source>
        <strain evidence="1 2">ZS-1/3</strain>
    </source>
</reference>